<sequence length="820" mass="89930">MHGQASGSFDLRRHGTSVQQCPFRCQLELPLLVSAKEKTQDELTIDGFLAVAQSCANLAGQADWLSCHFSANGLRGGPVLVATILLRGSSDDVFELLDAAESLPAAAVLAGDTGPQVWQVNGAGTQLLSFEPWTDEEPFQVCQRLFISEIKEAELGAELGLVPADAVSSLRAHGFCILDHLFDVKRCEELFEAARVSVHAWLEAGEPSEQETRAGTRRFAGGPGEQWLRQEGTASAAHGPKEWVSWMTPQPRSSRGDYIAGICEDQGAAAEEPLCEILSTFDRLLASIQAGLKLRGQAEMQLAFYPAGSSGYERHVDARPDDGTLIGERRITAIVYCNSDWQTTNGGELRLWPQGRLGAATQPLDITPMGGKCVLFLSGCVPPLSEKKLFYGLLQFVLHLWQQAGREDREYLRLAGKTNCGIFLQIVSWVDQLCLKWMLHWIPAQVPHQVMPTSRDRVAVTMWARKRSDHRCSYWSTKDVAIGLCVSVVETPLSSFSSGPEGFKCSVRAMRNLESNAGADGGKAGGLWVSITYHNAVTYLHHTFGFVSVLRPVTICSSYCSGKDSGLAVWQIDPFPAKKELDTGKDLPAFKASSPLCSGGGQIAPAEAADGGAGGKSRLQPSSPIIEQLKARERNIELSDLSLHITEIAQDQYGSRLIQQKLEVASDDEKQLAFKSVLQKMPQLTTDVFGNYVIQKFFEYGSSEQRRILAEQLVGQVLKLSLQMYGCRVVQKALDSVPIEQQVLLIGELKGNVIKCIEDQHGNHVIQKCIERLPTDRIGFIVDSFLGQAARMAKHCYGCRVMQRLIEYCASTQISALLDE</sequence>
<feature type="domain" description="PUM-HD" evidence="3">
    <location>
        <begin position="620"/>
        <end position="820"/>
    </location>
</feature>
<accession>A0A813LC83</accession>
<dbReference type="SMART" id="SM00025">
    <property type="entry name" value="Pumilio"/>
    <property type="match status" value="5"/>
</dbReference>
<dbReference type="PANTHER" id="PTHR12537">
    <property type="entry name" value="RNA BINDING PROTEIN PUMILIO-RELATED"/>
    <property type="match status" value="1"/>
</dbReference>
<reference evidence="5" key="1">
    <citation type="submission" date="2021-02" db="EMBL/GenBank/DDBJ databases">
        <authorList>
            <person name="Dougan E. K."/>
            <person name="Rhodes N."/>
            <person name="Thang M."/>
            <person name="Chan C."/>
        </authorList>
    </citation>
    <scope>NUCLEOTIDE SEQUENCE</scope>
</reference>
<dbReference type="PROSITE" id="PS50303">
    <property type="entry name" value="PUM_HD"/>
    <property type="match status" value="1"/>
</dbReference>
<dbReference type="PROSITE" id="PS51471">
    <property type="entry name" value="FE2OG_OXY"/>
    <property type="match status" value="1"/>
</dbReference>
<feature type="non-terminal residue" evidence="5">
    <location>
        <position position="1"/>
    </location>
</feature>
<feature type="repeat" description="Pumilio" evidence="2">
    <location>
        <begin position="712"/>
        <end position="747"/>
    </location>
</feature>
<protein>
    <recommendedName>
        <fullName evidence="7">PUM-HD domain-containing protein</fullName>
    </recommendedName>
</protein>
<evidence type="ECO:0000256" key="1">
    <source>
        <dbReference type="ARBA" id="ARBA00022737"/>
    </source>
</evidence>
<dbReference type="Gene3D" id="2.60.120.620">
    <property type="entry name" value="q2cbj1_9rhob like domain"/>
    <property type="match status" value="1"/>
</dbReference>
<keyword evidence="1" id="KW-0677">Repeat</keyword>
<organism evidence="5 6">
    <name type="scientific">Polarella glacialis</name>
    <name type="common">Dinoflagellate</name>
    <dbReference type="NCBI Taxonomy" id="89957"/>
    <lineage>
        <taxon>Eukaryota</taxon>
        <taxon>Sar</taxon>
        <taxon>Alveolata</taxon>
        <taxon>Dinophyceae</taxon>
        <taxon>Suessiales</taxon>
        <taxon>Suessiaceae</taxon>
        <taxon>Polarella</taxon>
    </lineage>
</organism>
<dbReference type="InterPro" id="IPR016024">
    <property type="entry name" value="ARM-type_fold"/>
</dbReference>
<dbReference type="PROSITE" id="PS50302">
    <property type="entry name" value="PUM"/>
    <property type="match status" value="5"/>
</dbReference>
<dbReference type="InterPro" id="IPR011989">
    <property type="entry name" value="ARM-like"/>
</dbReference>
<comment type="caution">
    <text evidence="5">The sequence shown here is derived from an EMBL/GenBank/DDBJ whole genome shotgun (WGS) entry which is preliminary data.</text>
</comment>
<feature type="domain" description="Fe2OG dioxygenase" evidence="4">
    <location>
        <begin position="296"/>
        <end position="466"/>
    </location>
</feature>
<dbReference type="InterPro" id="IPR005123">
    <property type="entry name" value="Oxoglu/Fe-dep_dioxygenase_dom"/>
</dbReference>
<dbReference type="GO" id="GO:0010608">
    <property type="term" value="P:post-transcriptional regulation of gene expression"/>
    <property type="evidence" value="ECO:0007669"/>
    <property type="project" value="TreeGrafter"/>
</dbReference>
<dbReference type="Pfam" id="PF13640">
    <property type="entry name" value="2OG-FeII_Oxy_3"/>
    <property type="match status" value="1"/>
</dbReference>
<evidence type="ECO:0000259" key="4">
    <source>
        <dbReference type="PROSITE" id="PS51471"/>
    </source>
</evidence>
<dbReference type="InterPro" id="IPR044862">
    <property type="entry name" value="Pro_4_hyd_alph_FE2OG_OXY"/>
</dbReference>
<evidence type="ECO:0008006" key="7">
    <source>
        <dbReference type="Google" id="ProtNLM"/>
    </source>
</evidence>
<dbReference type="InterPro" id="IPR033133">
    <property type="entry name" value="PUM-HD"/>
</dbReference>
<dbReference type="AlphaFoldDB" id="A0A813LC83"/>
<feature type="repeat" description="Pumilio" evidence="2">
    <location>
        <begin position="676"/>
        <end position="711"/>
    </location>
</feature>
<dbReference type="GO" id="GO:0005737">
    <property type="term" value="C:cytoplasm"/>
    <property type="evidence" value="ECO:0007669"/>
    <property type="project" value="TreeGrafter"/>
</dbReference>
<evidence type="ECO:0000256" key="2">
    <source>
        <dbReference type="PROSITE-ProRule" id="PRU00317"/>
    </source>
</evidence>
<dbReference type="InterPro" id="IPR001313">
    <property type="entry name" value="Pumilio_RNA-bd_rpt"/>
</dbReference>
<dbReference type="PANTHER" id="PTHR12537:SF12">
    <property type="entry name" value="MATERNAL PROTEIN PUMILIO"/>
    <property type="match status" value="1"/>
</dbReference>
<dbReference type="EMBL" id="CAJNNW010035231">
    <property type="protein sequence ID" value="CAE8726458.1"/>
    <property type="molecule type" value="Genomic_DNA"/>
</dbReference>
<dbReference type="Proteomes" id="UP000626109">
    <property type="component" value="Unassembled WGS sequence"/>
</dbReference>
<dbReference type="Pfam" id="PF00806">
    <property type="entry name" value="PUF"/>
    <property type="match status" value="5"/>
</dbReference>
<feature type="repeat" description="Pumilio" evidence="2">
    <location>
        <begin position="784"/>
        <end position="819"/>
    </location>
</feature>
<evidence type="ECO:0000313" key="5">
    <source>
        <dbReference type="EMBL" id="CAE8726458.1"/>
    </source>
</evidence>
<dbReference type="GO" id="GO:0003729">
    <property type="term" value="F:mRNA binding"/>
    <property type="evidence" value="ECO:0007669"/>
    <property type="project" value="TreeGrafter"/>
</dbReference>
<feature type="repeat" description="Pumilio" evidence="2">
    <location>
        <begin position="748"/>
        <end position="783"/>
    </location>
</feature>
<proteinExistence type="predicted"/>
<evidence type="ECO:0000313" key="6">
    <source>
        <dbReference type="Proteomes" id="UP000626109"/>
    </source>
</evidence>
<evidence type="ECO:0000259" key="3">
    <source>
        <dbReference type="PROSITE" id="PS50303"/>
    </source>
</evidence>
<gene>
    <name evidence="5" type="ORF">PGLA2088_LOCUS44482</name>
</gene>
<dbReference type="SUPFAM" id="SSF48371">
    <property type="entry name" value="ARM repeat"/>
    <property type="match status" value="1"/>
</dbReference>
<name>A0A813LC83_POLGL</name>
<dbReference type="Gene3D" id="1.25.10.10">
    <property type="entry name" value="Leucine-rich Repeat Variant"/>
    <property type="match status" value="1"/>
</dbReference>
<feature type="repeat" description="Pumilio" evidence="2">
    <location>
        <begin position="640"/>
        <end position="675"/>
    </location>
</feature>